<proteinExistence type="predicted"/>
<accession>A0A3N0YA92</accession>
<dbReference type="Proteomes" id="UP000281406">
    <property type="component" value="Unassembled WGS sequence"/>
</dbReference>
<gene>
    <name evidence="1" type="ORF">DPX16_14045</name>
</gene>
<name>A0A3N0YA92_ANAGA</name>
<organism evidence="1 2">
    <name type="scientific">Anabarilius grahami</name>
    <name type="common">Kanglang fish</name>
    <name type="synonym">Barilius grahami</name>
    <dbReference type="NCBI Taxonomy" id="495550"/>
    <lineage>
        <taxon>Eukaryota</taxon>
        <taxon>Metazoa</taxon>
        <taxon>Chordata</taxon>
        <taxon>Craniata</taxon>
        <taxon>Vertebrata</taxon>
        <taxon>Euteleostomi</taxon>
        <taxon>Actinopterygii</taxon>
        <taxon>Neopterygii</taxon>
        <taxon>Teleostei</taxon>
        <taxon>Ostariophysi</taxon>
        <taxon>Cypriniformes</taxon>
        <taxon>Xenocyprididae</taxon>
        <taxon>Xenocypridinae</taxon>
        <taxon>Xenocypridinae incertae sedis</taxon>
        <taxon>Anabarilius</taxon>
    </lineage>
</organism>
<reference evidence="1 2" key="1">
    <citation type="submission" date="2018-10" db="EMBL/GenBank/DDBJ databases">
        <title>Genome assembly for a Yunnan-Guizhou Plateau 3E fish, Anabarilius grahami (Regan), and its evolutionary and genetic applications.</title>
        <authorList>
            <person name="Jiang W."/>
        </authorList>
    </citation>
    <scope>NUCLEOTIDE SEQUENCE [LARGE SCALE GENOMIC DNA]</scope>
    <source>
        <strain evidence="1">AG-KIZ</strain>
        <tissue evidence="1">Muscle</tissue>
    </source>
</reference>
<keyword evidence="2" id="KW-1185">Reference proteome</keyword>
<sequence length="69" mass="8018">MQAPILLCNSVFPEMTETYLQELQRLSWAPEESHIDTVHLCQECAPLVSNLSRWIKEQKYVELPQHGHA</sequence>
<comment type="caution">
    <text evidence="1">The sequence shown here is derived from an EMBL/GenBank/DDBJ whole genome shotgun (WGS) entry which is preliminary data.</text>
</comment>
<evidence type="ECO:0000313" key="2">
    <source>
        <dbReference type="Proteomes" id="UP000281406"/>
    </source>
</evidence>
<dbReference type="AlphaFoldDB" id="A0A3N0YA92"/>
<dbReference type="EMBL" id="RJVU01049572">
    <property type="protein sequence ID" value="ROL42638.1"/>
    <property type="molecule type" value="Genomic_DNA"/>
</dbReference>
<protein>
    <submittedName>
        <fullName evidence="1">Uncharacterized protein</fullName>
    </submittedName>
</protein>
<evidence type="ECO:0000313" key="1">
    <source>
        <dbReference type="EMBL" id="ROL42638.1"/>
    </source>
</evidence>